<accession>A0A9D2SDL5</accession>
<reference evidence="3" key="1">
    <citation type="journal article" date="2021" name="PeerJ">
        <title>Extensive microbial diversity within the chicken gut microbiome revealed by metagenomics and culture.</title>
        <authorList>
            <person name="Gilroy R."/>
            <person name="Ravi A."/>
            <person name="Getino M."/>
            <person name="Pursley I."/>
            <person name="Horton D.L."/>
            <person name="Alikhan N.F."/>
            <person name="Baker D."/>
            <person name="Gharbi K."/>
            <person name="Hall N."/>
            <person name="Watson M."/>
            <person name="Adriaenssens E.M."/>
            <person name="Foster-Nyarko E."/>
            <person name="Jarju S."/>
            <person name="Secka A."/>
            <person name="Antonio M."/>
            <person name="Oren A."/>
            <person name="Chaudhuri R.R."/>
            <person name="La Ragione R."/>
            <person name="Hildebrand F."/>
            <person name="Pallen M.J."/>
        </authorList>
    </citation>
    <scope>NUCLEOTIDE SEQUENCE</scope>
    <source>
        <strain evidence="3">USAMLcec3-2134</strain>
    </source>
</reference>
<sequence>MKKLTALAAGLLAAAQLTACALPGGFGGAAQADPKERTESAVVTEETERASEGEETAEGMEAAETGSEAASSEPEESLEDSDLDTALFWSMGETVQMEITTGLTTEYLASLCAFPVTVRQKGEETVLKSEEDLEKLGLDALYTDALLKAVENCDVRKQKIEGGKMTVGDDKNFVILEMEDSGAIGIREFNISE</sequence>
<evidence type="ECO:0000256" key="2">
    <source>
        <dbReference type="SAM" id="SignalP"/>
    </source>
</evidence>
<name>A0A9D2SDL5_9FIRM</name>
<evidence type="ECO:0000313" key="4">
    <source>
        <dbReference type="Proteomes" id="UP000886883"/>
    </source>
</evidence>
<reference evidence="3" key="2">
    <citation type="submission" date="2021-04" db="EMBL/GenBank/DDBJ databases">
        <authorList>
            <person name="Gilroy R."/>
        </authorList>
    </citation>
    <scope>NUCLEOTIDE SEQUENCE</scope>
    <source>
        <strain evidence="3">USAMLcec3-2134</strain>
    </source>
</reference>
<keyword evidence="2" id="KW-0732">Signal</keyword>
<dbReference type="Proteomes" id="UP000886883">
    <property type="component" value="Unassembled WGS sequence"/>
</dbReference>
<gene>
    <name evidence="3" type="ORF">H9763_11820</name>
</gene>
<feature type="compositionally biased region" description="Low complexity" evidence="1">
    <location>
        <begin position="59"/>
        <end position="72"/>
    </location>
</feature>
<dbReference type="AlphaFoldDB" id="A0A9D2SDL5"/>
<dbReference type="EMBL" id="DWXE01000043">
    <property type="protein sequence ID" value="HJB92135.1"/>
    <property type="molecule type" value="Genomic_DNA"/>
</dbReference>
<evidence type="ECO:0000256" key="1">
    <source>
        <dbReference type="SAM" id="MobiDB-lite"/>
    </source>
</evidence>
<protein>
    <submittedName>
        <fullName evidence="3">Peptide ABC transporter substrate-binding protein</fullName>
    </submittedName>
</protein>
<evidence type="ECO:0000313" key="3">
    <source>
        <dbReference type="EMBL" id="HJB92135.1"/>
    </source>
</evidence>
<feature type="chain" id="PRO_5038365461" evidence="2">
    <location>
        <begin position="22"/>
        <end position="193"/>
    </location>
</feature>
<proteinExistence type="predicted"/>
<organism evidence="3 4">
    <name type="scientific">Candidatus Eisenbergiella merdigallinarum</name>
    <dbReference type="NCBI Taxonomy" id="2838552"/>
    <lineage>
        <taxon>Bacteria</taxon>
        <taxon>Bacillati</taxon>
        <taxon>Bacillota</taxon>
        <taxon>Clostridia</taxon>
        <taxon>Lachnospirales</taxon>
        <taxon>Lachnospiraceae</taxon>
        <taxon>Eisenbergiella</taxon>
    </lineage>
</organism>
<comment type="caution">
    <text evidence="3">The sequence shown here is derived from an EMBL/GenBank/DDBJ whole genome shotgun (WGS) entry which is preliminary data.</text>
</comment>
<feature type="region of interest" description="Disordered" evidence="1">
    <location>
        <begin position="25"/>
        <end position="81"/>
    </location>
</feature>
<feature type="signal peptide" evidence="2">
    <location>
        <begin position="1"/>
        <end position="21"/>
    </location>
</feature>